<feature type="compositionally biased region" description="Basic and acidic residues" evidence="1">
    <location>
        <begin position="73"/>
        <end position="92"/>
    </location>
</feature>
<feature type="region of interest" description="Disordered" evidence="1">
    <location>
        <begin position="1"/>
        <end position="126"/>
    </location>
</feature>
<name>A0A388LN31_CHABU</name>
<dbReference type="EMBL" id="BFEA01000449">
    <property type="protein sequence ID" value="GBG83728.1"/>
    <property type="molecule type" value="Genomic_DNA"/>
</dbReference>
<dbReference type="Gramene" id="GBG83728">
    <property type="protein sequence ID" value="GBG83728"/>
    <property type="gene ID" value="CBR_g37529"/>
</dbReference>
<dbReference type="Proteomes" id="UP000265515">
    <property type="component" value="Unassembled WGS sequence"/>
</dbReference>
<evidence type="ECO:0000313" key="3">
    <source>
        <dbReference type="Proteomes" id="UP000265515"/>
    </source>
</evidence>
<feature type="compositionally biased region" description="Acidic residues" evidence="1">
    <location>
        <begin position="93"/>
        <end position="109"/>
    </location>
</feature>
<gene>
    <name evidence="2" type="ORF">CBR_g37529</name>
</gene>
<feature type="compositionally biased region" description="Basic and acidic residues" evidence="1">
    <location>
        <begin position="21"/>
        <end position="40"/>
    </location>
</feature>
<feature type="compositionally biased region" description="Basic and acidic residues" evidence="1">
    <location>
        <begin position="110"/>
        <end position="120"/>
    </location>
</feature>
<comment type="caution">
    <text evidence="2">The sequence shown here is derived from an EMBL/GenBank/DDBJ whole genome shotgun (WGS) entry which is preliminary data.</text>
</comment>
<protein>
    <submittedName>
        <fullName evidence="2">Uncharacterized protein</fullName>
    </submittedName>
</protein>
<evidence type="ECO:0000256" key="1">
    <source>
        <dbReference type="SAM" id="MobiDB-lite"/>
    </source>
</evidence>
<evidence type="ECO:0000313" key="2">
    <source>
        <dbReference type="EMBL" id="GBG83728.1"/>
    </source>
</evidence>
<keyword evidence="3" id="KW-1185">Reference proteome</keyword>
<feature type="compositionally biased region" description="Low complexity" evidence="1">
    <location>
        <begin position="9"/>
        <end position="18"/>
    </location>
</feature>
<accession>A0A388LN31</accession>
<organism evidence="2 3">
    <name type="scientific">Chara braunii</name>
    <name type="common">Braun's stonewort</name>
    <dbReference type="NCBI Taxonomy" id="69332"/>
    <lineage>
        <taxon>Eukaryota</taxon>
        <taxon>Viridiplantae</taxon>
        <taxon>Streptophyta</taxon>
        <taxon>Charophyceae</taxon>
        <taxon>Charales</taxon>
        <taxon>Characeae</taxon>
        <taxon>Chara</taxon>
    </lineage>
</organism>
<proteinExistence type="predicted"/>
<sequence>MARRRRMWSTRTTRIARTTRSHPDGGGEKMDGEKKGRAGGERVGGGDRAGGERVGGGDMCDEEGEDTRKGRRGGKEGDKEARKMRKYDKEETREDEEGQEVDEQEDESEETKRRKEETWRMRKGRRSKVRQYPCNLFFHLAYNFGGGH</sequence>
<dbReference type="AlphaFoldDB" id="A0A388LN31"/>
<reference evidence="2 3" key="1">
    <citation type="journal article" date="2018" name="Cell">
        <title>The Chara Genome: Secondary Complexity and Implications for Plant Terrestrialization.</title>
        <authorList>
            <person name="Nishiyama T."/>
            <person name="Sakayama H."/>
            <person name="Vries J.D."/>
            <person name="Buschmann H."/>
            <person name="Saint-Marcoux D."/>
            <person name="Ullrich K.K."/>
            <person name="Haas F.B."/>
            <person name="Vanderstraeten L."/>
            <person name="Becker D."/>
            <person name="Lang D."/>
            <person name="Vosolsobe S."/>
            <person name="Rombauts S."/>
            <person name="Wilhelmsson P.K.I."/>
            <person name="Janitza P."/>
            <person name="Kern R."/>
            <person name="Heyl A."/>
            <person name="Rumpler F."/>
            <person name="Villalobos L.I.A.C."/>
            <person name="Clay J.M."/>
            <person name="Skokan R."/>
            <person name="Toyoda A."/>
            <person name="Suzuki Y."/>
            <person name="Kagoshima H."/>
            <person name="Schijlen E."/>
            <person name="Tajeshwar N."/>
            <person name="Catarino B."/>
            <person name="Hetherington A.J."/>
            <person name="Saltykova A."/>
            <person name="Bonnot C."/>
            <person name="Breuninger H."/>
            <person name="Symeonidi A."/>
            <person name="Radhakrishnan G.V."/>
            <person name="Van Nieuwerburgh F."/>
            <person name="Deforce D."/>
            <person name="Chang C."/>
            <person name="Karol K.G."/>
            <person name="Hedrich R."/>
            <person name="Ulvskov P."/>
            <person name="Glockner G."/>
            <person name="Delwiche C.F."/>
            <person name="Petrasek J."/>
            <person name="Van de Peer Y."/>
            <person name="Friml J."/>
            <person name="Beilby M."/>
            <person name="Dolan L."/>
            <person name="Kohara Y."/>
            <person name="Sugano S."/>
            <person name="Fujiyama A."/>
            <person name="Delaux P.-M."/>
            <person name="Quint M."/>
            <person name="TheiBen G."/>
            <person name="Hagemann M."/>
            <person name="Harholt J."/>
            <person name="Dunand C."/>
            <person name="Zachgo S."/>
            <person name="Langdale J."/>
            <person name="Maumus F."/>
            <person name="Straeten D.V.D."/>
            <person name="Gould S.B."/>
            <person name="Rensing S.A."/>
        </authorList>
    </citation>
    <scope>NUCLEOTIDE SEQUENCE [LARGE SCALE GENOMIC DNA]</scope>
    <source>
        <strain evidence="2 3">S276</strain>
    </source>
</reference>
<feature type="compositionally biased region" description="Gly residues" evidence="1">
    <location>
        <begin position="41"/>
        <end position="58"/>
    </location>
</feature>